<dbReference type="GO" id="GO:0046983">
    <property type="term" value="F:protein dimerization activity"/>
    <property type="evidence" value="ECO:0007669"/>
    <property type="project" value="InterPro"/>
</dbReference>
<dbReference type="InterPro" id="IPR002100">
    <property type="entry name" value="TF_MADSbox"/>
</dbReference>
<keyword evidence="9" id="KW-1185">Reference proteome</keyword>
<feature type="compositionally biased region" description="Low complexity" evidence="6">
    <location>
        <begin position="445"/>
        <end position="460"/>
    </location>
</feature>
<dbReference type="PROSITE" id="PS00350">
    <property type="entry name" value="MADS_BOX_1"/>
    <property type="match status" value="1"/>
</dbReference>
<dbReference type="AlphaFoldDB" id="A0A915DRP1"/>
<accession>A0A915DRP1</accession>
<dbReference type="InterPro" id="IPR036879">
    <property type="entry name" value="TF_MADSbox_sf"/>
</dbReference>
<feature type="region of interest" description="Disordered" evidence="6">
    <location>
        <begin position="265"/>
        <end position="289"/>
    </location>
</feature>
<dbReference type="GO" id="GO:0000978">
    <property type="term" value="F:RNA polymerase II cis-regulatory region sequence-specific DNA binding"/>
    <property type="evidence" value="ECO:0007669"/>
    <property type="project" value="TreeGrafter"/>
</dbReference>
<feature type="region of interest" description="Disordered" evidence="6">
    <location>
        <begin position="148"/>
        <end position="179"/>
    </location>
</feature>
<evidence type="ECO:0000256" key="5">
    <source>
        <dbReference type="ARBA" id="ARBA00023242"/>
    </source>
</evidence>
<dbReference type="GO" id="GO:0000981">
    <property type="term" value="F:DNA-binding transcription factor activity, RNA polymerase II-specific"/>
    <property type="evidence" value="ECO:0007669"/>
    <property type="project" value="TreeGrafter"/>
</dbReference>
<protein>
    <submittedName>
        <fullName evidence="10">MADS-box domain-containing protein</fullName>
    </submittedName>
</protein>
<evidence type="ECO:0000256" key="3">
    <source>
        <dbReference type="ARBA" id="ARBA00023125"/>
    </source>
</evidence>
<proteinExistence type="predicted"/>
<dbReference type="PROSITE" id="PS50066">
    <property type="entry name" value="MADS_BOX_2"/>
    <property type="match status" value="1"/>
</dbReference>
<feature type="region of interest" description="Disordered" evidence="6">
    <location>
        <begin position="429"/>
        <end position="473"/>
    </location>
</feature>
<feature type="compositionally biased region" description="Polar residues" evidence="6">
    <location>
        <begin position="431"/>
        <end position="444"/>
    </location>
</feature>
<reference evidence="10" key="1">
    <citation type="submission" date="2022-11" db="UniProtKB">
        <authorList>
            <consortium name="WormBaseParasite"/>
        </authorList>
    </citation>
    <scope>IDENTIFICATION</scope>
</reference>
<evidence type="ECO:0000256" key="7">
    <source>
        <dbReference type="SAM" id="Phobius"/>
    </source>
</evidence>
<evidence type="ECO:0000313" key="9">
    <source>
        <dbReference type="Proteomes" id="UP000887574"/>
    </source>
</evidence>
<evidence type="ECO:0000256" key="6">
    <source>
        <dbReference type="SAM" id="MobiDB-lite"/>
    </source>
</evidence>
<dbReference type="SMART" id="SM00432">
    <property type="entry name" value="MADS"/>
    <property type="match status" value="1"/>
</dbReference>
<dbReference type="InterPro" id="IPR033896">
    <property type="entry name" value="MEF2-like_N"/>
</dbReference>
<dbReference type="GO" id="GO:0005634">
    <property type="term" value="C:nucleus"/>
    <property type="evidence" value="ECO:0007669"/>
    <property type="project" value="UniProtKB-SubCell"/>
</dbReference>
<dbReference type="SUPFAM" id="SSF55455">
    <property type="entry name" value="SRF-like"/>
    <property type="match status" value="1"/>
</dbReference>
<keyword evidence="3" id="KW-0238">DNA-binding</keyword>
<keyword evidence="7" id="KW-0812">Transmembrane</keyword>
<dbReference type="PANTHER" id="PTHR11945">
    <property type="entry name" value="MADS BOX PROTEIN"/>
    <property type="match status" value="1"/>
</dbReference>
<feature type="compositionally biased region" description="Basic and acidic residues" evidence="6">
    <location>
        <begin position="537"/>
        <end position="551"/>
    </location>
</feature>
<feature type="transmembrane region" description="Helical" evidence="7">
    <location>
        <begin position="84"/>
        <end position="104"/>
    </location>
</feature>
<name>A0A915DRP1_9BILA</name>
<dbReference type="GO" id="GO:0042826">
    <property type="term" value="F:histone deacetylase binding"/>
    <property type="evidence" value="ECO:0007669"/>
    <property type="project" value="TreeGrafter"/>
</dbReference>
<evidence type="ECO:0000256" key="1">
    <source>
        <dbReference type="ARBA" id="ARBA00004123"/>
    </source>
</evidence>
<keyword evidence="7" id="KW-0472">Membrane</keyword>
<organism evidence="9 10">
    <name type="scientific">Ditylenchus dipsaci</name>
    <dbReference type="NCBI Taxonomy" id="166011"/>
    <lineage>
        <taxon>Eukaryota</taxon>
        <taxon>Metazoa</taxon>
        <taxon>Ecdysozoa</taxon>
        <taxon>Nematoda</taxon>
        <taxon>Chromadorea</taxon>
        <taxon>Rhabditida</taxon>
        <taxon>Tylenchina</taxon>
        <taxon>Tylenchomorpha</taxon>
        <taxon>Sphaerularioidea</taxon>
        <taxon>Anguinidae</taxon>
        <taxon>Anguininae</taxon>
        <taxon>Ditylenchus</taxon>
    </lineage>
</organism>
<dbReference type="CDD" id="cd00265">
    <property type="entry name" value="MADS_MEF2_like"/>
    <property type="match status" value="1"/>
</dbReference>
<keyword evidence="4" id="KW-0804">Transcription</keyword>
<feature type="domain" description="MADS-box" evidence="8">
    <location>
        <begin position="175"/>
        <end position="235"/>
    </location>
</feature>
<evidence type="ECO:0000313" key="10">
    <source>
        <dbReference type="WBParaSite" id="jg22949"/>
    </source>
</evidence>
<sequence>MTVDCRNTHKSDTQSSTEMPVYKPQCMERGGSKGKKADKNYHLMSQATLPLWPPMIGQRQGHQSISLRLLARQRSTRWPPTSRLTILYSFITLPPFLPISLAIIQQQLSTLSNNTPASPTAAAAQQQQRQPQTTSNNPQLLQLQAAGQPFGGSSQAGARHQQPPPSTATNPRRRMGRKKIQITRIQDERNRQVTFTKRKFGLMKKAYELSVLCDCEIALIIFNSSNRLFQYASTDMDKVLLKYTEYNEPHESRTNTDIMEALQRKEGKQGVGVDSDDESPGPSPPQQPSLADLNGINGVTAAGVANALGNNAALQAAAAAAAAYANGAGGSNASNSFHSNQQLDFNGVTNIAQIFNNPFLAGNAYNGAMAARGGGQAAAAMAASMAAASCSSSTSNVTNSLRQQPPKIVHQDFASTSNSFTQNSNFAPISVASTSDNNNCSPSPQQQRLGLAQQQMQQQHNHPHHHNHQRPASTAGILQHHHNGGLMPGLPAQSLTPQPMPSTHHLLDEGGGNGGGGGISWLDEKYSLKVEPPNSPAEKRARIEDWRASIT</sequence>
<dbReference type="FunFam" id="3.40.1810.10:FF:000001">
    <property type="entry name" value="Myocyte-specific enhancer factor 2A homolog"/>
    <property type="match status" value="1"/>
</dbReference>
<evidence type="ECO:0000259" key="8">
    <source>
        <dbReference type="PROSITE" id="PS50066"/>
    </source>
</evidence>
<feature type="region of interest" description="Disordered" evidence="6">
    <location>
        <begin position="530"/>
        <end position="551"/>
    </location>
</feature>
<dbReference type="PANTHER" id="PTHR11945:SF534">
    <property type="entry name" value="MYOCYTE-SPECIFIC ENHANCER FACTOR 2"/>
    <property type="match status" value="1"/>
</dbReference>
<evidence type="ECO:0000256" key="2">
    <source>
        <dbReference type="ARBA" id="ARBA00023015"/>
    </source>
</evidence>
<dbReference type="Pfam" id="PF00319">
    <property type="entry name" value="SRF-TF"/>
    <property type="match status" value="1"/>
</dbReference>
<dbReference type="Gene3D" id="3.40.1810.10">
    <property type="entry name" value="Transcription factor, MADS-box"/>
    <property type="match status" value="1"/>
</dbReference>
<keyword evidence="7" id="KW-1133">Transmembrane helix</keyword>
<evidence type="ECO:0000256" key="4">
    <source>
        <dbReference type="ARBA" id="ARBA00023163"/>
    </source>
</evidence>
<dbReference type="Proteomes" id="UP000887574">
    <property type="component" value="Unplaced"/>
</dbReference>
<comment type="subcellular location">
    <subcellularLocation>
        <location evidence="1">Nucleus</location>
    </subcellularLocation>
</comment>
<dbReference type="GO" id="GO:0045944">
    <property type="term" value="P:positive regulation of transcription by RNA polymerase II"/>
    <property type="evidence" value="ECO:0007669"/>
    <property type="project" value="InterPro"/>
</dbReference>
<dbReference type="PRINTS" id="PR00404">
    <property type="entry name" value="MADSDOMAIN"/>
</dbReference>
<keyword evidence="2" id="KW-0805">Transcription regulation</keyword>
<dbReference type="GO" id="GO:0030154">
    <property type="term" value="P:cell differentiation"/>
    <property type="evidence" value="ECO:0007669"/>
    <property type="project" value="TreeGrafter"/>
</dbReference>
<feature type="region of interest" description="Disordered" evidence="6">
    <location>
        <begin position="113"/>
        <end position="136"/>
    </location>
</feature>
<dbReference type="WBParaSite" id="jg22949">
    <property type="protein sequence ID" value="jg22949"/>
    <property type="gene ID" value="jg22949"/>
</dbReference>
<keyword evidence="5" id="KW-0539">Nucleus</keyword>